<keyword evidence="6" id="KW-0732">Signal</keyword>
<evidence type="ECO:0000256" key="6">
    <source>
        <dbReference type="ARBA" id="ARBA00022729"/>
    </source>
</evidence>
<dbReference type="AlphaFoldDB" id="A0A4R6XYP1"/>
<evidence type="ECO:0000256" key="10">
    <source>
        <dbReference type="ARBA" id="ARBA00023237"/>
    </source>
</evidence>
<dbReference type="PROSITE" id="PS52016">
    <property type="entry name" value="TONB_DEPENDENT_REC_3"/>
    <property type="match status" value="1"/>
</dbReference>
<keyword evidence="10 11" id="KW-0998">Cell outer membrane</keyword>
<accession>A0A4R6XYP1</accession>
<keyword evidence="4 11" id="KW-1134">Transmembrane beta strand</keyword>
<dbReference type="CDD" id="cd01347">
    <property type="entry name" value="ligand_gated_channel"/>
    <property type="match status" value="1"/>
</dbReference>
<keyword evidence="17" id="KW-1185">Reference proteome</keyword>
<evidence type="ECO:0000256" key="8">
    <source>
        <dbReference type="ARBA" id="ARBA00023136"/>
    </source>
</evidence>
<dbReference type="PROSITE" id="PS01156">
    <property type="entry name" value="TONB_DEPENDENT_REC_2"/>
    <property type="match status" value="1"/>
</dbReference>
<feature type="short sequence motif" description="TonB C-terminal box" evidence="12">
    <location>
        <begin position="672"/>
        <end position="689"/>
    </location>
</feature>
<evidence type="ECO:0000256" key="7">
    <source>
        <dbReference type="ARBA" id="ARBA00023077"/>
    </source>
</evidence>
<dbReference type="EMBL" id="SNZB01000001">
    <property type="protein sequence ID" value="TDR23759.1"/>
    <property type="molecule type" value="Genomic_DNA"/>
</dbReference>
<protein>
    <submittedName>
        <fullName evidence="16">Iron complex outermembrane receptor protein</fullName>
    </submittedName>
</protein>
<evidence type="ECO:0000256" key="3">
    <source>
        <dbReference type="ARBA" id="ARBA00022448"/>
    </source>
</evidence>
<evidence type="ECO:0000256" key="1">
    <source>
        <dbReference type="ARBA" id="ARBA00004571"/>
    </source>
</evidence>
<name>A0A4R6XYP1_9GAMM</name>
<dbReference type="OrthoDB" id="9764669at2"/>
<dbReference type="Pfam" id="PF07715">
    <property type="entry name" value="Plug"/>
    <property type="match status" value="1"/>
</dbReference>
<evidence type="ECO:0000256" key="5">
    <source>
        <dbReference type="ARBA" id="ARBA00022692"/>
    </source>
</evidence>
<feature type="domain" description="TonB-dependent receptor plug" evidence="15">
    <location>
        <begin position="51"/>
        <end position="157"/>
    </location>
</feature>
<evidence type="ECO:0000313" key="17">
    <source>
        <dbReference type="Proteomes" id="UP000295724"/>
    </source>
</evidence>
<keyword evidence="3 11" id="KW-0813">Transport</keyword>
<dbReference type="Proteomes" id="UP000295724">
    <property type="component" value="Unassembled WGS sequence"/>
</dbReference>
<keyword evidence="5 11" id="KW-0812">Transmembrane</keyword>
<dbReference type="Gene3D" id="2.40.170.20">
    <property type="entry name" value="TonB-dependent receptor, beta-barrel domain"/>
    <property type="match status" value="1"/>
</dbReference>
<dbReference type="Gene3D" id="2.170.130.10">
    <property type="entry name" value="TonB-dependent receptor, plug domain"/>
    <property type="match status" value="1"/>
</dbReference>
<dbReference type="PANTHER" id="PTHR30069:SF29">
    <property type="entry name" value="HEMOGLOBIN AND HEMOGLOBIN-HAPTOGLOBIN-BINDING PROTEIN 1-RELATED"/>
    <property type="match status" value="1"/>
</dbReference>
<evidence type="ECO:0000256" key="2">
    <source>
        <dbReference type="ARBA" id="ARBA00008143"/>
    </source>
</evidence>
<sequence length="689" mass="77471">MKRIIVLMMLVTSVHAQEQNETDEEEQKQQARIESLSPLQVTASKTATATNDSASAVSVVTRDEIKNKPNTLLPDLLRQESGVYIQQTTPGQAVPIIRGLKGSGNVHLVDGMRLNTAFFRNAPNQYLALVDSFMTAQIEVVRGPSSVLYGGDALGGVVNVLTHTPEFYSPEWDYTGQLYTSWDSADEKWISHVGGDFGNNKIASTFGLSYQDIGQRQTGSGQTIPSTAYTSRSINNKWVFNTSDMTHWVFDVQLTHQPATPRVDNLVAGFGETEAESQVYLFQPNERQFAHLKYTSASPTDWFDMANYHLAYQKITDNRYSQPLSGDRTDTEQNHSDLFTFQADWNKAMTDNSMLVYGVETYVDIISSARQRVSSDGVDIPRESRYPDESSLRQAAVFADWHQYYGNHEITTGLRFSHYDIDLNSPDIANDQLNLTDLTWHASWLYKINDNDRVFINIGRGFRPPNIFDLGQVGERSGNRFNVINPDLEPESVISFDIGFKHAGNGWQAELVAFVARYQDVITSVETGAVTTEGLAVVQSQNINEVDTYGIEGELNYYFDNGGHLFANLTYTHGTEETQDGTGPADRIPPTFGVIGYQQDLNDTWGVRSQIRYADTQDRLSSRDLTDPRINPFGTGGFVVYDTHFSWQHSINSQVRLGIENIFDKKYREHASGLDAPGRNYHVSFYYDF</sequence>
<gene>
    <name evidence="16" type="ORF">C8D91_0625</name>
</gene>
<dbReference type="Pfam" id="PF00593">
    <property type="entry name" value="TonB_dep_Rec_b-barrel"/>
    <property type="match status" value="1"/>
</dbReference>
<keyword evidence="7 13" id="KW-0798">TonB box</keyword>
<evidence type="ECO:0000259" key="15">
    <source>
        <dbReference type="Pfam" id="PF07715"/>
    </source>
</evidence>
<dbReference type="InterPro" id="IPR037066">
    <property type="entry name" value="Plug_dom_sf"/>
</dbReference>
<evidence type="ECO:0000256" key="9">
    <source>
        <dbReference type="ARBA" id="ARBA00023170"/>
    </source>
</evidence>
<comment type="subcellular location">
    <subcellularLocation>
        <location evidence="1 11">Cell outer membrane</location>
        <topology evidence="1 11">Multi-pass membrane protein</topology>
    </subcellularLocation>
</comment>
<keyword evidence="8 11" id="KW-0472">Membrane</keyword>
<evidence type="ECO:0000259" key="14">
    <source>
        <dbReference type="Pfam" id="PF00593"/>
    </source>
</evidence>
<evidence type="ECO:0000256" key="4">
    <source>
        <dbReference type="ARBA" id="ARBA00022452"/>
    </source>
</evidence>
<dbReference type="InterPro" id="IPR036942">
    <property type="entry name" value="Beta-barrel_TonB_sf"/>
</dbReference>
<organism evidence="16 17">
    <name type="scientific">Marinicella litoralis</name>
    <dbReference type="NCBI Taxonomy" id="644220"/>
    <lineage>
        <taxon>Bacteria</taxon>
        <taxon>Pseudomonadati</taxon>
        <taxon>Pseudomonadota</taxon>
        <taxon>Gammaproteobacteria</taxon>
        <taxon>Lysobacterales</taxon>
        <taxon>Marinicellaceae</taxon>
        <taxon>Marinicella</taxon>
    </lineage>
</organism>
<reference evidence="16 17" key="1">
    <citation type="submission" date="2019-03" db="EMBL/GenBank/DDBJ databases">
        <title>Genomic Encyclopedia of Type Strains, Phase IV (KMG-IV): sequencing the most valuable type-strain genomes for metagenomic binning, comparative biology and taxonomic classification.</title>
        <authorList>
            <person name="Goeker M."/>
        </authorList>
    </citation>
    <scope>NUCLEOTIDE SEQUENCE [LARGE SCALE GENOMIC DNA]</scope>
    <source>
        <strain evidence="16 17">DSM 25488</strain>
    </source>
</reference>
<dbReference type="GO" id="GO:0015344">
    <property type="term" value="F:siderophore uptake transmembrane transporter activity"/>
    <property type="evidence" value="ECO:0007669"/>
    <property type="project" value="TreeGrafter"/>
</dbReference>
<dbReference type="InterPro" id="IPR012910">
    <property type="entry name" value="Plug_dom"/>
</dbReference>
<evidence type="ECO:0000256" key="12">
    <source>
        <dbReference type="PROSITE-ProRule" id="PRU10144"/>
    </source>
</evidence>
<comment type="similarity">
    <text evidence="2">Belongs to the TonB-dependent receptor family. Hemoglobin/haptoglobin binding protein subfamily.</text>
</comment>
<proteinExistence type="inferred from homology"/>
<evidence type="ECO:0000256" key="13">
    <source>
        <dbReference type="RuleBase" id="RU003357"/>
    </source>
</evidence>
<evidence type="ECO:0000256" key="11">
    <source>
        <dbReference type="PROSITE-ProRule" id="PRU01360"/>
    </source>
</evidence>
<dbReference type="GO" id="GO:0044718">
    <property type="term" value="P:siderophore transmembrane transport"/>
    <property type="evidence" value="ECO:0007669"/>
    <property type="project" value="TreeGrafter"/>
</dbReference>
<dbReference type="InterPro" id="IPR010917">
    <property type="entry name" value="TonB_rcpt_CS"/>
</dbReference>
<dbReference type="PANTHER" id="PTHR30069">
    <property type="entry name" value="TONB-DEPENDENT OUTER MEMBRANE RECEPTOR"/>
    <property type="match status" value="1"/>
</dbReference>
<keyword evidence="9 16" id="KW-0675">Receptor</keyword>
<evidence type="ECO:0000313" key="16">
    <source>
        <dbReference type="EMBL" id="TDR23759.1"/>
    </source>
</evidence>
<dbReference type="InterPro" id="IPR039426">
    <property type="entry name" value="TonB-dep_rcpt-like"/>
</dbReference>
<dbReference type="InterPro" id="IPR000531">
    <property type="entry name" value="Beta-barrel_TonB"/>
</dbReference>
<comment type="caution">
    <text evidence="16">The sequence shown here is derived from an EMBL/GenBank/DDBJ whole genome shotgun (WGS) entry which is preliminary data.</text>
</comment>
<dbReference type="GO" id="GO:0009279">
    <property type="term" value="C:cell outer membrane"/>
    <property type="evidence" value="ECO:0007669"/>
    <property type="project" value="UniProtKB-SubCell"/>
</dbReference>
<dbReference type="RefSeq" id="WP_099017625.1">
    <property type="nucleotide sequence ID" value="NZ_NIHB01000001.1"/>
</dbReference>
<feature type="domain" description="TonB-dependent receptor-like beta-barrel" evidence="14">
    <location>
        <begin position="277"/>
        <end position="662"/>
    </location>
</feature>
<dbReference type="SUPFAM" id="SSF56935">
    <property type="entry name" value="Porins"/>
    <property type="match status" value="1"/>
</dbReference>